<dbReference type="PROSITE" id="PS51318">
    <property type="entry name" value="TAT"/>
    <property type="match status" value="1"/>
</dbReference>
<sequence>MNHGITRRRLLALLGAGVTGASMAGTAAADPLAAGGRCGRIPRGGIGMHLYTVRDLLAADPLGTLKALAGIGYRCVGVSAFPRPAEEIRDMCAEAGLKPVILHIGHGDLTGNLAAKLADAKTIGVRWVVLSSFPGSMYTVEGMRLGARQLDEAGQAARELGLGPVLHHNHDTEFRVVDGTRLADILFGETDPRHVGFELDLGWADRAGMDGRQLFLDHPHRFPVLHVKDHDGQGSWTDVGHGVIDWSRTFETAHRGGVKYWLVERDDQPAPLDTARNSFRTLARLRF</sequence>
<organism evidence="3 4">
    <name type="scientific">Actinophytocola glycyrrhizae</name>
    <dbReference type="NCBI Taxonomy" id="2044873"/>
    <lineage>
        <taxon>Bacteria</taxon>
        <taxon>Bacillati</taxon>
        <taxon>Actinomycetota</taxon>
        <taxon>Actinomycetes</taxon>
        <taxon>Pseudonocardiales</taxon>
        <taxon>Pseudonocardiaceae</taxon>
    </lineage>
</organism>
<feature type="signal peptide" evidence="1">
    <location>
        <begin position="1"/>
        <end position="24"/>
    </location>
</feature>
<feature type="domain" description="Xylose isomerase-like TIM barrel" evidence="2">
    <location>
        <begin position="66"/>
        <end position="278"/>
    </location>
</feature>
<evidence type="ECO:0000313" key="3">
    <source>
        <dbReference type="EMBL" id="MFC4853744.1"/>
    </source>
</evidence>
<dbReference type="GO" id="GO:0016853">
    <property type="term" value="F:isomerase activity"/>
    <property type="evidence" value="ECO:0007669"/>
    <property type="project" value="UniProtKB-KW"/>
</dbReference>
<keyword evidence="4" id="KW-1185">Reference proteome</keyword>
<dbReference type="InterPro" id="IPR013022">
    <property type="entry name" value="Xyl_isomerase-like_TIM-brl"/>
</dbReference>
<dbReference type="RefSeq" id="WP_378055675.1">
    <property type="nucleotide sequence ID" value="NZ_JBHSIS010000003.1"/>
</dbReference>
<evidence type="ECO:0000259" key="2">
    <source>
        <dbReference type="Pfam" id="PF01261"/>
    </source>
</evidence>
<evidence type="ECO:0000256" key="1">
    <source>
        <dbReference type="SAM" id="SignalP"/>
    </source>
</evidence>
<accession>A0ABV9RYQ1</accession>
<dbReference type="InterPro" id="IPR050312">
    <property type="entry name" value="IolE/XylAMocC-like"/>
</dbReference>
<dbReference type="Pfam" id="PF01261">
    <property type="entry name" value="AP_endonuc_2"/>
    <property type="match status" value="1"/>
</dbReference>
<keyword evidence="1" id="KW-0732">Signal</keyword>
<dbReference type="Proteomes" id="UP001595859">
    <property type="component" value="Unassembled WGS sequence"/>
</dbReference>
<proteinExistence type="predicted"/>
<dbReference type="PANTHER" id="PTHR12110">
    <property type="entry name" value="HYDROXYPYRUVATE ISOMERASE"/>
    <property type="match status" value="1"/>
</dbReference>
<dbReference type="EMBL" id="JBHSIS010000003">
    <property type="protein sequence ID" value="MFC4853744.1"/>
    <property type="molecule type" value="Genomic_DNA"/>
</dbReference>
<keyword evidence="3" id="KW-0413">Isomerase</keyword>
<dbReference type="SUPFAM" id="SSF51658">
    <property type="entry name" value="Xylose isomerase-like"/>
    <property type="match status" value="1"/>
</dbReference>
<feature type="chain" id="PRO_5045927795" evidence="1">
    <location>
        <begin position="25"/>
        <end position="287"/>
    </location>
</feature>
<dbReference type="Gene3D" id="3.20.20.150">
    <property type="entry name" value="Divalent-metal-dependent TIM barrel enzymes"/>
    <property type="match status" value="1"/>
</dbReference>
<dbReference type="InterPro" id="IPR036237">
    <property type="entry name" value="Xyl_isomerase-like_sf"/>
</dbReference>
<dbReference type="PANTHER" id="PTHR12110:SF41">
    <property type="entry name" value="INOSOSE DEHYDRATASE"/>
    <property type="match status" value="1"/>
</dbReference>
<comment type="caution">
    <text evidence="3">The sequence shown here is derived from an EMBL/GenBank/DDBJ whole genome shotgun (WGS) entry which is preliminary data.</text>
</comment>
<gene>
    <name evidence="3" type="ORF">ACFPCV_09505</name>
</gene>
<reference evidence="4" key="1">
    <citation type="journal article" date="2019" name="Int. J. Syst. Evol. Microbiol.">
        <title>The Global Catalogue of Microorganisms (GCM) 10K type strain sequencing project: providing services to taxonomists for standard genome sequencing and annotation.</title>
        <authorList>
            <consortium name="The Broad Institute Genomics Platform"/>
            <consortium name="The Broad Institute Genome Sequencing Center for Infectious Disease"/>
            <person name="Wu L."/>
            <person name="Ma J."/>
        </authorList>
    </citation>
    <scope>NUCLEOTIDE SEQUENCE [LARGE SCALE GENOMIC DNA]</scope>
    <source>
        <strain evidence="4">ZS-22-S1</strain>
    </source>
</reference>
<protein>
    <submittedName>
        <fullName evidence="3">Sugar phosphate isomerase/epimerase family protein</fullName>
    </submittedName>
</protein>
<evidence type="ECO:0000313" key="4">
    <source>
        <dbReference type="Proteomes" id="UP001595859"/>
    </source>
</evidence>
<dbReference type="InterPro" id="IPR006311">
    <property type="entry name" value="TAT_signal"/>
</dbReference>
<name>A0ABV9RYQ1_9PSEU</name>